<feature type="transmembrane region" description="Helical" evidence="8">
    <location>
        <begin position="201"/>
        <end position="218"/>
    </location>
</feature>
<feature type="transmembrane region" description="Helical" evidence="8">
    <location>
        <begin position="285"/>
        <end position="309"/>
    </location>
</feature>
<feature type="transmembrane region" description="Helical" evidence="8">
    <location>
        <begin position="57"/>
        <end position="81"/>
    </location>
</feature>
<keyword evidence="5 8" id="KW-0812">Transmembrane</keyword>
<keyword evidence="10" id="KW-1185">Reference proteome</keyword>
<proteinExistence type="inferred from homology"/>
<comment type="subcellular location">
    <subcellularLocation>
        <location evidence="1">Cell membrane</location>
        <topology evidence="1">Multi-pass membrane protein</topology>
    </subcellularLocation>
</comment>
<keyword evidence="7 8" id="KW-0472">Membrane</keyword>
<evidence type="ECO:0000256" key="1">
    <source>
        <dbReference type="ARBA" id="ARBA00004651"/>
    </source>
</evidence>
<dbReference type="EMBL" id="JBAKFJ010000001">
    <property type="protein sequence ID" value="MEX0386293.1"/>
    <property type="molecule type" value="Genomic_DNA"/>
</dbReference>
<evidence type="ECO:0000256" key="6">
    <source>
        <dbReference type="ARBA" id="ARBA00022989"/>
    </source>
</evidence>
<feature type="transmembrane region" description="Helical" evidence="8">
    <location>
        <begin position="173"/>
        <end position="195"/>
    </location>
</feature>
<dbReference type="PANTHER" id="PTHR36838">
    <property type="entry name" value="AUXIN EFFLUX CARRIER FAMILY PROTEIN"/>
    <property type="match status" value="1"/>
</dbReference>
<evidence type="ECO:0000256" key="2">
    <source>
        <dbReference type="ARBA" id="ARBA00010145"/>
    </source>
</evidence>
<dbReference type="PANTHER" id="PTHR36838:SF4">
    <property type="entry name" value="AUXIN EFFLUX CARRIER FAMILY PROTEIN"/>
    <property type="match status" value="1"/>
</dbReference>
<dbReference type="InterPro" id="IPR004776">
    <property type="entry name" value="Mem_transp_PIN-like"/>
</dbReference>
<organism evidence="9 10">
    <name type="scientific">Spiribacter onubensis</name>
    <dbReference type="NCBI Taxonomy" id="3122420"/>
    <lineage>
        <taxon>Bacteria</taxon>
        <taxon>Pseudomonadati</taxon>
        <taxon>Pseudomonadota</taxon>
        <taxon>Gammaproteobacteria</taxon>
        <taxon>Chromatiales</taxon>
        <taxon>Ectothiorhodospiraceae</taxon>
        <taxon>Spiribacter</taxon>
    </lineage>
</organism>
<evidence type="ECO:0000313" key="10">
    <source>
        <dbReference type="Proteomes" id="UP001556653"/>
    </source>
</evidence>
<evidence type="ECO:0000256" key="5">
    <source>
        <dbReference type="ARBA" id="ARBA00022692"/>
    </source>
</evidence>
<evidence type="ECO:0000256" key="4">
    <source>
        <dbReference type="ARBA" id="ARBA00022475"/>
    </source>
</evidence>
<comment type="caution">
    <text evidence="9">The sequence shown here is derived from an EMBL/GenBank/DDBJ whole genome shotgun (WGS) entry which is preliminary data.</text>
</comment>
<feature type="transmembrane region" description="Helical" evidence="8">
    <location>
        <begin position="259"/>
        <end position="278"/>
    </location>
</feature>
<sequence length="311" mass="32301">MLAVLQILAPVVLVILLGWLLARTGFISSPAVGELNRLTYWIGLPALLIDRIGGATPAFASVGGILAVMMGTTAILIAVAAMAGMVGRLPARSRVTFVHGTFRGNLAFVGLPVVIYSVAGTESAGSVESAALIAFVPLVILYNVMAVVLLQLPGQSHPLTAIKRVLRGLASNPILIASLMGIFIALVGWEFPVFLDRTLSAVGQMALPLALIGIGAGLHATRLRGQRRWAVTGALMKTALAPLVGFLLALWIGLGTEEMRLALIFLACPTAAASYVLVQQMDGDSALAAGTIVLSHLFALPAMLVVLALSG</sequence>
<evidence type="ECO:0000256" key="7">
    <source>
        <dbReference type="ARBA" id="ARBA00023136"/>
    </source>
</evidence>
<gene>
    <name evidence="9" type="ORF">V6X64_04680</name>
</gene>
<dbReference type="Gene3D" id="1.20.1530.20">
    <property type="match status" value="1"/>
</dbReference>
<feature type="transmembrane region" description="Helical" evidence="8">
    <location>
        <begin position="131"/>
        <end position="152"/>
    </location>
</feature>
<dbReference type="Pfam" id="PF03547">
    <property type="entry name" value="Mem_trans"/>
    <property type="match status" value="1"/>
</dbReference>
<feature type="transmembrane region" description="Helical" evidence="8">
    <location>
        <begin position="102"/>
        <end position="119"/>
    </location>
</feature>
<evidence type="ECO:0000313" key="9">
    <source>
        <dbReference type="EMBL" id="MEX0386293.1"/>
    </source>
</evidence>
<evidence type="ECO:0000256" key="8">
    <source>
        <dbReference type="SAM" id="Phobius"/>
    </source>
</evidence>
<feature type="transmembrane region" description="Helical" evidence="8">
    <location>
        <begin position="230"/>
        <end position="253"/>
    </location>
</feature>
<keyword evidence="3" id="KW-0813">Transport</keyword>
<accession>A0ABV3S838</accession>
<protein>
    <submittedName>
        <fullName evidence="9">AEC family transporter</fullName>
    </submittedName>
</protein>
<evidence type="ECO:0000256" key="3">
    <source>
        <dbReference type="ARBA" id="ARBA00022448"/>
    </source>
</evidence>
<name>A0ABV3S838_9GAMM</name>
<keyword evidence="6 8" id="KW-1133">Transmembrane helix</keyword>
<comment type="similarity">
    <text evidence="2">Belongs to the auxin efflux carrier (TC 2.A.69) family.</text>
</comment>
<dbReference type="InterPro" id="IPR038770">
    <property type="entry name" value="Na+/solute_symporter_sf"/>
</dbReference>
<dbReference type="Proteomes" id="UP001556653">
    <property type="component" value="Unassembled WGS sequence"/>
</dbReference>
<keyword evidence="4" id="KW-1003">Cell membrane</keyword>
<reference evidence="9 10" key="1">
    <citation type="submission" date="2024-02" db="EMBL/GenBank/DDBJ databases">
        <title>New especies of Spiribacter isolated from saline water.</title>
        <authorList>
            <person name="Leon M.J."/>
            <person name="De La Haba R."/>
            <person name="Sanchez-Porro C."/>
            <person name="Ventosa A."/>
        </authorList>
    </citation>
    <scope>NUCLEOTIDE SEQUENCE [LARGE SCALE GENOMIC DNA]</scope>
    <source>
        <strain evidence="10">ag22IC4-227</strain>
    </source>
</reference>
<dbReference type="RefSeq" id="WP_367967837.1">
    <property type="nucleotide sequence ID" value="NZ_JBAKFI010000001.1"/>
</dbReference>